<accession>A0A6J3K760</accession>
<dbReference type="PROSITE" id="PS50191">
    <property type="entry name" value="CRAL_TRIO"/>
    <property type="match status" value="2"/>
</dbReference>
<dbReference type="KEGG" id="bvk:117233084"/>
<dbReference type="Proteomes" id="UP000504631">
    <property type="component" value="Unplaced"/>
</dbReference>
<evidence type="ECO:0000313" key="3">
    <source>
        <dbReference type="RefSeq" id="XP_033348912.1"/>
    </source>
</evidence>
<evidence type="ECO:0000259" key="1">
    <source>
        <dbReference type="PROSITE" id="PS50191"/>
    </source>
</evidence>
<name>A0A6J3K760_9HYME</name>
<dbReference type="SUPFAM" id="SSF46938">
    <property type="entry name" value="CRAL/TRIO N-terminal domain"/>
    <property type="match status" value="2"/>
</dbReference>
<protein>
    <submittedName>
        <fullName evidence="3">Uncharacterized protein LOC117233084</fullName>
    </submittedName>
</protein>
<dbReference type="GeneID" id="117233084"/>
<dbReference type="Gene3D" id="3.40.525.10">
    <property type="entry name" value="CRAL-TRIO lipid binding domain"/>
    <property type="match status" value="2"/>
</dbReference>
<dbReference type="AlphaFoldDB" id="A0A6J3K760"/>
<dbReference type="CDD" id="cd00170">
    <property type="entry name" value="SEC14"/>
    <property type="match status" value="2"/>
</dbReference>
<dbReference type="PANTHER" id="PTHR10174:SF213">
    <property type="entry name" value="CRAL-TRIO DOMAIN-CONTAINING PROTEIN"/>
    <property type="match status" value="1"/>
</dbReference>
<dbReference type="PRINTS" id="PR00180">
    <property type="entry name" value="CRETINALDHBP"/>
</dbReference>
<dbReference type="InterPro" id="IPR036865">
    <property type="entry name" value="CRAL-TRIO_dom_sf"/>
</dbReference>
<dbReference type="SUPFAM" id="SSF52087">
    <property type="entry name" value="CRAL/TRIO domain"/>
    <property type="match status" value="2"/>
</dbReference>
<proteinExistence type="predicted"/>
<evidence type="ECO:0000313" key="2">
    <source>
        <dbReference type="Proteomes" id="UP000504631"/>
    </source>
</evidence>
<dbReference type="Pfam" id="PF00650">
    <property type="entry name" value="CRAL_TRIO"/>
    <property type="match status" value="2"/>
</dbReference>
<dbReference type="RefSeq" id="XP_033348912.1">
    <property type="nucleotide sequence ID" value="XM_033493021.1"/>
</dbReference>
<sequence>MVNKKMIPLPYPFSLEEELKKNSELKMSDIEMLREWCDKQQHLPKPSNLHLILFLHSNYYSMEAAKNTIENFFTIRSHVPEFFDNRDPLGSKELRQAFNVVFSSELPGLSKHGYKILFGRLMDTNPSHYSFEDSNKNIFMGCDLIGLKNGTCDGYIFIADTSNVTLGHVGRINPMGMKKLVMYVQEAIPVRIKGIHFINTPSVMDVILNMAKPFMKKELWNMIHLHSSLKTLEEYISLDLLPNEIGGKAGSLADMQEARINEIDSKREWFLEEMKYGKVDESLRIGKSNIANDLFGVEGTFKKLDIDLHTFLGNKIYSWNSNMASQGMKYEDELKNNQDLKEEDMQMLRDWYKKQPHLPKITDSELVLFLHSNYYRMEPTKTTIDAYYTVRSHVPEFFSNRDPLGTKELRKSFQTISIQVLETKTPEGYAVLYGRLIDTDPSNYVYNDAMKFLSMVLDLWLYKEGTTQGHIILFDMKNVVFGHAARLNPMGLKKYLFYLQEALPVRLKGFHFMNITSVMDVILNMMKPFMKKELLDMLHTHTTLDTVAKFLPVDILPNEAGGKAGPLMQLHEKSVKMLEDNRDWFLEEEQTRRVNESLRAGKGKTATDLFGVEGTFKKLDID</sequence>
<dbReference type="SMART" id="SM00516">
    <property type="entry name" value="SEC14"/>
    <property type="match status" value="2"/>
</dbReference>
<organism evidence="2 3">
    <name type="scientific">Bombus vosnesenskii</name>
    <dbReference type="NCBI Taxonomy" id="207650"/>
    <lineage>
        <taxon>Eukaryota</taxon>
        <taxon>Metazoa</taxon>
        <taxon>Ecdysozoa</taxon>
        <taxon>Arthropoda</taxon>
        <taxon>Hexapoda</taxon>
        <taxon>Insecta</taxon>
        <taxon>Pterygota</taxon>
        <taxon>Neoptera</taxon>
        <taxon>Endopterygota</taxon>
        <taxon>Hymenoptera</taxon>
        <taxon>Apocrita</taxon>
        <taxon>Aculeata</taxon>
        <taxon>Apoidea</taxon>
        <taxon>Anthophila</taxon>
        <taxon>Apidae</taxon>
        <taxon>Bombus</taxon>
        <taxon>Pyrobombus</taxon>
    </lineage>
</organism>
<dbReference type="InterPro" id="IPR036273">
    <property type="entry name" value="CRAL/TRIO_N_dom_sf"/>
</dbReference>
<dbReference type="PANTHER" id="PTHR10174">
    <property type="entry name" value="ALPHA-TOCOPHEROL TRANSFER PROTEIN-RELATED"/>
    <property type="match status" value="1"/>
</dbReference>
<gene>
    <name evidence="3" type="primary">LOC117233084</name>
</gene>
<dbReference type="InterPro" id="IPR001251">
    <property type="entry name" value="CRAL-TRIO_dom"/>
</dbReference>
<feature type="domain" description="CRAL-TRIO" evidence="1">
    <location>
        <begin position="94"/>
        <end position="253"/>
    </location>
</feature>
<dbReference type="GO" id="GO:1902936">
    <property type="term" value="F:phosphatidylinositol bisphosphate binding"/>
    <property type="evidence" value="ECO:0007669"/>
    <property type="project" value="TreeGrafter"/>
</dbReference>
<dbReference type="Gene3D" id="1.20.5.1200">
    <property type="entry name" value="Alpha-tocopherol transfer"/>
    <property type="match status" value="2"/>
</dbReference>
<keyword evidence="2" id="KW-1185">Reference proteome</keyword>
<dbReference type="GO" id="GO:0016020">
    <property type="term" value="C:membrane"/>
    <property type="evidence" value="ECO:0007669"/>
    <property type="project" value="TreeGrafter"/>
</dbReference>
<reference evidence="3" key="1">
    <citation type="submission" date="2025-08" db="UniProtKB">
        <authorList>
            <consortium name="RefSeq"/>
        </authorList>
    </citation>
    <scope>IDENTIFICATION</scope>
    <source>
        <tissue evidence="3">Muscle</tissue>
    </source>
</reference>
<feature type="domain" description="CRAL-TRIO" evidence="1">
    <location>
        <begin position="406"/>
        <end position="568"/>
    </location>
</feature>